<organism evidence="1 2">
    <name type="scientific">Thiomonas arsenitoxydans (strain DSM 22701 / CIP 110005 / 3As)</name>
    <dbReference type="NCBI Taxonomy" id="426114"/>
    <lineage>
        <taxon>Bacteria</taxon>
        <taxon>Pseudomonadati</taxon>
        <taxon>Pseudomonadota</taxon>
        <taxon>Betaproteobacteria</taxon>
        <taxon>Burkholderiales</taxon>
        <taxon>Thiomonas</taxon>
    </lineage>
</organism>
<name>A0A8I1MYA9_THIA3</name>
<dbReference type="RefSeq" id="WP_276730510.1">
    <property type="nucleotide sequence ID" value="NZ_JAFKMR010000018.1"/>
</dbReference>
<comment type="caution">
    <text evidence="1">The sequence shown here is derived from an EMBL/GenBank/DDBJ whole genome shotgun (WGS) entry which is preliminary data.</text>
</comment>
<proteinExistence type="predicted"/>
<dbReference type="EMBL" id="JAFKMR010000018">
    <property type="protein sequence ID" value="MBN8744559.1"/>
    <property type="molecule type" value="Genomic_DNA"/>
</dbReference>
<accession>A0A8I1MYA9</accession>
<gene>
    <name evidence="1" type="ORF">J0I24_09650</name>
</gene>
<sequence length="305" mass="33924">MKLESKNQLVGTPLRDWPPQALLLECQRAARLWADTEINGWRPFKSGGSLDQMEDRAQEILVRVLDYLKKKPTDDKINQVTLFYQVAKYCKYGIVQSCYAVGTVPSDSGGDDETECGLGDAGNYQNDSEEEFGGEINDDGGENSLKLLLCRIGVGEADHALFETTSRDWGDATGLSERTHREMKDMRRREIISKINSAAKDGKDDAAALARQIARGKHKSVAQKMFYVATTKDGLSATIIQDKEPAPKPGWARFHWVGSEQGEDEYEVREFEPGGIWTYKCRVRVDSASSMAPGKVLDAFLLCTA</sequence>
<dbReference type="AlphaFoldDB" id="A0A8I1MYA9"/>
<reference evidence="1" key="1">
    <citation type="submission" date="2021-02" db="EMBL/GenBank/DDBJ databases">
        <title>Thiocyanate and organic carbon inputs drive convergent selection for specific autotrophic Afipia and Thiobacillus strains within complex microbiomes.</title>
        <authorList>
            <person name="Huddy R.J."/>
            <person name="Sachdeva R."/>
            <person name="Kadzinga F."/>
            <person name="Kantor R.S."/>
            <person name="Harrison S.T.L."/>
            <person name="Banfield J.F."/>
        </authorList>
    </citation>
    <scope>NUCLEOTIDE SEQUENCE</scope>
    <source>
        <strain evidence="1">SCN18_13_7_16_R3_B_64_19</strain>
    </source>
</reference>
<evidence type="ECO:0000313" key="1">
    <source>
        <dbReference type="EMBL" id="MBN8744559.1"/>
    </source>
</evidence>
<evidence type="ECO:0000313" key="2">
    <source>
        <dbReference type="Proteomes" id="UP000664800"/>
    </source>
</evidence>
<protein>
    <submittedName>
        <fullName evidence="1">Uncharacterized protein</fullName>
    </submittedName>
</protein>
<dbReference type="Proteomes" id="UP000664800">
    <property type="component" value="Unassembled WGS sequence"/>
</dbReference>